<dbReference type="eggNOG" id="COG1574">
    <property type="taxonomic scope" value="Bacteria"/>
</dbReference>
<sequence length="664" mass="73861">MKRRDFIKGVALAAGAMSVGLSASEAKPNISETARSVSLQDLAKATNAMPEITIYTAKKFLTMDPTNPEAKAVAVVNDRILAVGSLDELKAMAKGQPYRVNHSFDGKIVTPGFIAQHVHPFLGALALESAIISIEDWDLPGGYVKKARGHDEYIAHFKEELAKLDKKDPEKKLPLFTWGYHQTFHGKLNRKIMDAIESKRPIFVWHRSCHEFILNSGAIKLTGITKEFIDTLRPEARAMTDLEDGHFWETGLFGVLGKLAPYVATTDQFRHGLKTFRDYLHRQGITSASEPGGVISKPMTEIINSILGDESTPFRFYFLPDGKSLAERFVDGDLIDETEKLLSWGKGKCSYQPKQVKLFADGAIYSQLMQLREGYTDGHKGEWMMTPELYAKAFRKYWDAGYMIVTHVTGDAGLDMMLDNLELNMRRNPRYDHRTTAVHFGVAQPDQIKKIKRLGAIVSANPYYVTALADNYAKHGMSPERVKRMVPAGDLERAGVHFSYHSDMPMAPAQPLFLMDCGVNRISTSGKVSAPEQRVSRMAALRAVTIEGAYSWRMEKEFGSIEAGKLANFTILEENPLTVESRKIKDIAVWGTVLEGKVLPVKPNAKPKSGKDTEESLVSAAPFFSSGAATFGKEDDHFMEHGDCVCALNHRFALAMMDAAQKSR</sequence>
<dbReference type="GO" id="GO:0016810">
    <property type="term" value="F:hydrolase activity, acting on carbon-nitrogen (but not peptide) bonds"/>
    <property type="evidence" value="ECO:0007669"/>
    <property type="project" value="InterPro"/>
</dbReference>
<dbReference type="STRING" id="749222.Nitsa_1276"/>
<organism evidence="3 4">
    <name type="scientific">Nitratifractor salsuginis (strain DSM 16511 / JCM 12458 / E9I37-1)</name>
    <dbReference type="NCBI Taxonomy" id="749222"/>
    <lineage>
        <taxon>Bacteria</taxon>
        <taxon>Pseudomonadati</taxon>
        <taxon>Campylobacterota</taxon>
        <taxon>Epsilonproteobacteria</taxon>
        <taxon>Campylobacterales</taxon>
        <taxon>Sulfurovaceae</taxon>
        <taxon>Nitratifractor</taxon>
    </lineage>
</organism>
<dbReference type="CDD" id="cd01300">
    <property type="entry name" value="YtcJ_like"/>
    <property type="match status" value="1"/>
</dbReference>
<gene>
    <name evidence="3" type="ordered locus">Nitsa_1276</name>
</gene>
<dbReference type="PANTHER" id="PTHR22642:SF2">
    <property type="entry name" value="PROTEIN LONG AFTER FAR-RED 3"/>
    <property type="match status" value="1"/>
</dbReference>
<dbReference type="InterPro" id="IPR033932">
    <property type="entry name" value="YtcJ-like"/>
</dbReference>
<evidence type="ECO:0000313" key="4">
    <source>
        <dbReference type="Proteomes" id="UP000008633"/>
    </source>
</evidence>
<dbReference type="PROSITE" id="PS51318">
    <property type="entry name" value="TAT"/>
    <property type="match status" value="1"/>
</dbReference>
<keyword evidence="1" id="KW-0500">Molybdenum</keyword>
<feature type="domain" description="Amidohydrolase 3" evidence="2">
    <location>
        <begin position="105"/>
        <end position="599"/>
    </location>
</feature>
<dbReference type="OrthoDB" id="5485695at2"/>
<dbReference type="Proteomes" id="UP000008633">
    <property type="component" value="Chromosome"/>
</dbReference>
<dbReference type="InterPro" id="IPR011059">
    <property type="entry name" value="Metal-dep_hydrolase_composite"/>
</dbReference>
<dbReference type="EMBL" id="CP002452">
    <property type="protein sequence ID" value="ADV46528.1"/>
    <property type="molecule type" value="Genomic_DNA"/>
</dbReference>
<dbReference type="HOGENOM" id="CLU_009942_2_2_7"/>
<dbReference type="KEGG" id="nsa:Nitsa_1276"/>
<accession>E6WYU2</accession>
<name>E6WYU2_NITSE</name>
<proteinExistence type="predicted"/>
<dbReference type="SUPFAM" id="SSF51556">
    <property type="entry name" value="Metallo-dependent hydrolases"/>
    <property type="match status" value="1"/>
</dbReference>
<dbReference type="AlphaFoldDB" id="E6WYU2"/>
<protein>
    <submittedName>
        <fullName evidence="3">Amidohydrolase 3</fullName>
    </submittedName>
</protein>
<dbReference type="InterPro" id="IPR013108">
    <property type="entry name" value="Amidohydro_3"/>
</dbReference>
<dbReference type="PANTHER" id="PTHR22642">
    <property type="entry name" value="IMIDAZOLONEPROPIONASE"/>
    <property type="match status" value="1"/>
</dbReference>
<dbReference type="InterPro" id="IPR019546">
    <property type="entry name" value="TAT_signal_bac_arc"/>
</dbReference>
<dbReference type="Gene3D" id="2.30.40.10">
    <property type="entry name" value="Urease, subunit C, domain 1"/>
    <property type="match status" value="1"/>
</dbReference>
<reference evidence="3 4" key="1">
    <citation type="journal article" date="2011" name="Stand. Genomic Sci.">
        <title>Complete genome sequence of Nitratifractor salsuginis type strain (E9I37-1).</title>
        <authorList>
            <person name="Anderson I."/>
            <person name="Sikorski J."/>
            <person name="Zeytun A."/>
            <person name="Nolan M."/>
            <person name="Lapidus A."/>
            <person name="Lucas S."/>
            <person name="Hammon N."/>
            <person name="Deshpande S."/>
            <person name="Cheng J.F."/>
            <person name="Tapia R."/>
            <person name="Han C."/>
            <person name="Goodwin L."/>
            <person name="Pitluck S."/>
            <person name="Liolios K."/>
            <person name="Pagani I."/>
            <person name="Ivanova N."/>
            <person name="Huntemann M."/>
            <person name="Mavromatis K."/>
            <person name="Ovchinikova G."/>
            <person name="Pati A."/>
            <person name="Chen A."/>
            <person name="Palaniappan K."/>
            <person name="Land M."/>
            <person name="Hauser L."/>
            <person name="Brambilla E.M."/>
            <person name="Ngatchou-Djao O.D."/>
            <person name="Rohde M."/>
            <person name="Tindall B.J."/>
            <person name="Goker M."/>
            <person name="Detter J.C."/>
            <person name="Woyke T."/>
            <person name="Bristow J."/>
            <person name="Eisen J.A."/>
            <person name="Markowitz V."/>
            <person name="Hugenholtz P."/>
            <person name="Klenk H.P."/>
            <person name="Kyrpides N.C."/>
        </authorList>
    </citation>
    <scope>NUCLEOTIDE SEQUENCE [LARGE SCALE GENOMIC DNA]</scope>
    <source>
        <strain evidence="4">DSM 16511 / JCM 12458 / E9I37-1</strain>
    </source>
</reference>
<dbReference type="InterPro" id="IPR006311">
    <property type="entry name" value="TAT_signal"/>
</dbReference>
<keyword evidence="4" id="KW-1185">Reference proteome</keyword>
<dbReference type="RefSeq" id="WP_013554219.1">
    <property type="nucleotide sequence ID" value="NC_014935.1"/>
</dbReference>
<evidence type="ECO:0000259" key="2">
    <source>
        <dbReference type="Pfam" id="PF07969"/>
    </source>
</evidence>
<evidence type="ECO:0000313" key="3">
    <source>
        <dbReference type="EMBL" id="ADV46528.1"/>
    </source>
</evidence>
<dbReference type="Pfam" id="PF07969">
    <property type="entry name" value="Amidohydro_3"/>
    <property type="match status" value="1"/>
</dbReference>
<dbReference type="InterPro" id="IPR032466">
    <property type="entry name" value="Metal_Hydrolase"/>
</dbReference>
<dbReference type="SUPFAM" id="SSF51338">
    <property type="entry name" value="Composite domain of metallo-dependent hydrolases"/>
    <property type="match status" value="1"/>
</dbReference>
<evidence type="ECO:0000256" key="1">
    <source>
        <dbReference type="ARBA" id="ARBA00022505"/>
    </source>
</evidence>
<dbReference type="NCBIfam" id="TIGR01409">
    <property type="entry name" value="TAT_signal_seq"/>
    <property type="match status" value="1"/>
</dbReference>
<reference evidence="4" key="2">
    <citation type="submission" date="2011-01" db="EMBL/GenBank/DDBJ databases">
        <title>The complete genome of Nitratifractor salsuginis DSM 16511.</title>
        <authorList>
            <consortium name="US DOE Joint Genome Institute (JGI-PGF)"/>
            <person name="Lucas S."/>
            <person name="Copeland A."/>
            <person name="Lapidus A."/>
            <person name="Bruce D."/>
            <person name="Goodwin L."/>
            <person name="Pitluck S."/>
            <person name="Kyrpides N."/>
            <person name="Mavromatis K."/>
            <person name="Ivanova N."/>
            <person name="Mikhailova N."/>
            <person name="Zeytun A."/>
            <person name="Detter J.C."/>
            <person name="Tapia R."/>
            <person name="Han C."/>
            <person name="Land M."/>
            <person name="Hauser L."/>
            <person name="Markowitz V."/>
            <person name="Cheng J.-F."/>
            <person name="Hugenholtz P."/>
            <person name="Woyke T."/>
            <person name="Wu D."/>
            <person name="Tindall B."/>
            <person name="Schuetze A."/>
            <person name="Brambilla E."/>
            <person name="Klenk H.-P."/>
            <person name="Eisen J.A."/>
        </authorList>
    </citation>
    <scope>NUCLEOTIDE SEQUENCE [LARGE SCALE GENOMIC DNA]</scope>
    <source>
        <strain evidence="4">DSM 16511 / JCM 12458 / E9I37-1</strain>
    </source>
</reference>
<dbReference type="Gene3D" id="3.10.310.70">
    <property type="match status" value="1"/>
</dbReference>
<dbReference type="Gene3D" id="3.20.20.140">
    <property type="entry name" value="Metal-dependent hydrolases"/>
    <property type="match status" value="1"/>
</dbReference>